<dbReference type="InterPro" id="IPR036188">
    <property type="entry name" value="FAD/NAD-bd_sf"/>
</dbReference>
<dbReference type="Gene3D" id="3.50.50.60">
    <property type="entry name" value="FAD/NAD(P)-binding domain"/>
    <property type="match status" value="1"/>
</dbReference>
<feature type="domain" description="FAD-binding" evidence="8">
    <location>
        <begin position="8"/>
        <end position="196"/>
    </location>
</feature>
<evidence type="ECO:0000256" key="6">
    <source>
        <dbReference type="ARBA" id="ARBA00023033"/>
    </source>
</evidence>
<feature type="transmembrane region" description="Helical" evidence="7">
    <location>
        <begin position="462"/>
        <end position="481"/>
    </location>
</feature>
<evidence type="ECO:0000256" key="1">
    <source>
        <dbReference type="ARBA" id="ARBA00001974"/>
    </source>
</evidence>
<reference evidence="9 10" key="1">
    <citation type="journal article" date="2020" name="ISME J.">
        <title>Comparative genomics reveals insights into cyanobacterial evolution and habitat adaptation.</title>
        <authorList>
            <person name="Chen M.Y."/>
            <person name="Teng W.K."/>
            <person name="Zhao L."/>
            <person name="Hu C.X."/>
            <person name="Zhou Y.K."/>
            <person name="Han B.P."/>
            <person name="Song L.R."/>
            <person name="Shu W.S."/>
        </authorList>
    </citation>
    <scope>NUCLEOTIDE SEQUENCE [LARGE SCALE GENOMIC DNA]</scope>
    <source>
        <strain evidence="9 10">FACHB-248</strain>
    </source>
</reference>
<evidence type="ECO:0000256" key="2">
    <source>
        <dbReference type="ARBA" id="ARBA00022630"/>
    </source>
</evidence>
<keyword evidence="6 9" id="KW-0503">Monooxygenase</keyword>
<dbReference type="PANTHER" id="PTHR46028">
    <property type="entry name" value="KYNURENINE 3-MONOOXYGENASE"/>
    <property type="match status" value="1"/>
</dbReference>
<dbReference type="EMBL" id="JACJTA010000030">
    <property type="protein sequence ID" value="MBD2605856.1"/>
    <property type="molecule type" value="Genomic_DNA"/>
</dbReference>
<comment type="caution">
    <text evidence="9">The sequence shown here is derived from an EMBL/GenBank/DDBJ whole genome shotgun (WGS) entry which is preliminary data.</text>
</comment>
<organism evidence="9 10">
    <name type="scientific">Scytonema hofmannii FACHB-248</name>
    <dbReference type="NCBI Taxonomy" id="1842502"/>
    <lineage>
        <taxon>Bacteria</taxon>
        <taxon>Bacillati</taxon>
        <taxon>Cyanobacteriota</taxon>
        <taxon>Cyanophyceae</taxon>
        <taxon>Nostocales</taxon>
        <taxon>Scytonemataceae</taxon>
        <taxon>Scytonema</taxon>
    </lineage>
</organism>
<keyword evidence="10" id="KW-1185">Reference proteome</keyword>
<keyword evidence="3" id="KW-0274">FAD</keyword>
<dbReference type="PANTHER" id="PTHR46028:SF2">
    <property type="entry name" value="KYNURENINE 3-MONOOXYGENASE"/>
    <property type="match status" value="1"/>
</dbReference>
<comment type="cofactor">
    <cofactor evidence="1">
        <name>FAD</name>
        <dbReference type="ChEBI" id="CHEBI:57692"/>
    </cofactor>
</comment>
<keyword evidence="5" id="KW-0560">Oxidoreductase</keyword>
<feature type="domain" description="FAD-binding" evidence="8">
    <location>
        <begin position="336"/>
        <end position="396"/>
    </location>
</feature>
<dbReference type="Pfam" id="PF01494">
    <property type="entry name" value="FAD_binding_3"/>
    <property type="match status" value="2"/>
</dbReference>
<dbReference type="PRINTS" id="PR00420">
    <property type="entry name" value="RNGMNOXGNASE"/>
</dbReference>
<evidence type="ECO:0000313" key="10">
    <source>
        <dbReference type="Proteomes" id="UP000660380"/>
    </source>
</evidence>
<proteinExistence type="predicted"/>
<keyword evidence="2" id="KW-0285">Flavoprotein</keyword>
<evidence type="ECO:0000256" key="5">
    <source>
        <dbReference type="ARBA" id="ARBA00023002"/>
    </source>
</evidence>
<dbReference type="SUPFAM" id="SSF51905">
    <property type="entry name" value="FAD/NAD(P)-binding domain"/>
    <property type="match status" value="1"/>
</dbReference>
<dbReference type="Proteomes" id="UP000660380">
    <property type="component" value="Unassembled WGS sequence"/>
</dbReference>
<keyword evidence="7" id="KW-0472">Membrane</keyword>
<name>A0ABR8GSG9_9CYAN</name>
<sequence length="485" mass="55295">MNHFYKKNVVIMGGSPAGLGTALMLAKRGWKDITVIEKRPSADYYEPDKSFSYQIDGRGQKLTDLLELTAKLADLSVPNTEFYLTLIQKDGTRKTTKLPIADSKRKTAYWLPRASFVDLLYQEIHQHWQDSIQVLFNTECVEIKQHVEHLEIITQSQREEKLSFIPTLLVGCDGLSSIVRQTLHQMEGESHSFEMQKFPSPSSGLKYKVLTLPPQFPLSESEGDLSQTTMAYAIRSTFKGRKKAISLGLLPFKNPHQPRTANIITYPDHEIWQLETKEEVKEFLKEAFPQLPLEKIISPEEIARFASSDGGKFPIPQYCSSLYQIWGKPEDNQGTAVILLGDAAHCFPPDIGQGVNSALEDVYQIHEILAATQDNLSQALPRYESLRQPDIKALIRLVQISYPWQYNQDPLQKRLWSLNFFVRLLLNRLFPFIFNPHSFLLIQNHELSYSEILVKSNRTTQVLAILGGLVILTLMVNLITYTNSI</sequence>
<keyword evidence="7" id="KW-1133">Transmembrane helix</keyword>
<evidence type="ECO:0000256" key="3">
    <source>
        <dbReference type="ARBA" id="ARBA00022827"/>
    </source>
</evidence>
<protein>
    <submittedName>
        <fullName evidence="9">FAD-dependent monooxygenase</fullName>
    </submittedName>
</protein>
<evidence type="ECO:0000256" key="7">
    <source>
        <dbReference type="SAM" id="Phobius"/>
    </source>
</evidence>
<evidence type="ECO:0000259" key="8">
    <source>
        <dbReference type="Pfam" id="PF01494"/>
    </source>
</evidence>
<keyword evidence="4" id="KW-0521">NADP</keyword>
<dbReference type="GO" id="GO:0004497">
    <property type="term" value="F:monooxygenase activity"/>
    <property type="evidence" value="ECO:0007669"/>
    <property type="project" value="UniProtKB-KW"/>
</dbReference>
<gene>
    <name evidence="9" type="ORF">H6G81_15350</name>
</gene>
<evidence type="ECO:0000256" key="4">
    <source>
        <dbReference type="ARBA" id="ARBA00022857"/>
    </source>
</evidence>
<accession>A0ABR8GSG9</accession>
<dbReference type="RefSeq" id="WP_029637200.1">
    <property type="nucleotide sequence ID" value="NZ_JACJTA010000030.1"/>
</dbReference>
<dbReference type="InterPro" id="IPR002938">
    <property type="entry name" value="FAD-bd"/>
</dbReference>
<evidence type="ECO:0000313" key="9">
    <source>
        <dbReference type="EMBL" id="MBD2605856.1"/>
    </source>
</evidence>
<keyword evidence="7" id="KW-0812">Transmembrane</keyword>